<gene>
    <name evidence="1" type="ORF">Drose_30955</name>
</gene>
<reference evidence="1" key="1">
    <citation type="submission" date="2021-04" db="EMBL/GenBank/DDBJ databases">
        <title>Biosynthetic gene clusters of Dactylosporangioum roseum.</title>
        <authorList>
            <person name="Hartkoorn R.C."/>
            <person name="Beaudoing E."/>
            <person name="Hot D."/>
            <person name="Moureu S."/>
        </authorList>
    </citation>
    <scope>NUCLEOTIDE SEQUENCE</scope>
    <source>
        <strain evidence="1">NRRL B-16295</strain>
    </source>
</reference>
<organism evidence="1 2">
    <name type="scientific">Dactylosporangium roseum</name>
    <dbReference type="NCBI Taxonomy" id="47989"/>
    <lineage>
        <taxon>Bacteria</taxon>
        <taxon>Bacillati</taxon>
        <taxon>Actinomycetota</taxon>
        <taxon>Actinomycetes</taxon>
        <taxon>Micromonosporales</taxon>
        <taxon>Micromonosporaceae</taxon>
        <taxon>Dactylosporangium</taxon>
    </lineage>
</organism>
<evidence type="ECO:0000313" key="1">
    <source>
        <dbReference type="EMBL" id="UWZ35503.1"/>
    </source>
</evidence>
<keyword evidence="2" id="KW-1185">Reference proteome</keyword>
<sequence>MVRAADPSRAVTAAFKPKKVVYGVALGSGKALTANTLFTFSQVALYRPVRRLRGDGIDVEVAGIPSS</sequence>
<name>A0ABY5Z350_9ACTN</name>
<protein>
    <submittedName>
        <fullName evidence="1">Uncharacterized protein</fullName>
    </submittedName>
</protein>
<accession>A0ABY5Z350</accession>
<dbReference type="InterPro" id="IPR026487">
    <property type="entry name" value="CHP04141"/>
</dbReference>
<proteinExistence type="predicted"/>
<dbReference type="Pfam" id="PF19614">
    <property type="entry name" value="DUF6119"/>
    <property type="match status" value="1"/>
</dbReference>
<dbReference type="RefSeq" id="WP_260724849.1">
    <property type="nucleotide sequence ID" value="NZ_BAAABS010000007.1"/>
</dbReference>
<dbReference type="Proteomes" id="UP001058271">
    <property type="component" value="Chromosome"/>
</dbReference>
<evidence type="ECO:0000313" key="2">
    <source>
        <dbReference type="Proteomes" id="UP001058271"/>
    </source>
</evidence>
<dbReference type="EMBL" id="CP073721">
    <property type="protein sequence ID" value="UWZ35503.1"/>
    <property type="molecule type" value="Genomic_DNA"/>
</dbReference>